<organism evidence="2 3">
    <name type="scientific">Vibrio paucivorans</name>
    <dbReference type="NCBI Taxonomy" id="2829489"/>
    <lineage>
        <taxon>Bacteria</taxon>
        <taxon>Pseudomonadati</taxon>
        <taxon>Pseudomonadota</taxon>
        <taxon>Gammaproteobacteria</taxon>
        <taxon>Vibrionales</taxon>
        <taxon>Vibrionaceae</taxon>
        <taxon>Vibrio</taxon>
    </lineage>
</organism>
<keyword evidence="3" id="KW-1185">Reference proteome</keyword>
<reference evidence="2" key="1">
    <citation type="submission" date="2022-02" db="EMBL/GenBank/DDBJ databases">
        <title>Vibrio sp. nov., a new bacterium isolated from Bohai sea, China.</title>
        <authorList>
            <person name="Yuan Y."/>
        </authorList>
    </citation>
    <scope>NUCLEOTIDE SEQUENCE</scope>
    <source>
        <strain evidence="2">DBSS07</strain>
    </source>
</reference>
<evidence type="ECO:0000256" key="1">
    <source>
        <dbReference type="SAM" id="SignalP"/>
    </source>
</evidence>
<gene>
    <name evidence="2" type="ORF">MD483_15170</name>
</gene>
<protein>
    <submittedName>
        <fullName evidence="2">DUF2987 domain-containing protein</fullName>
    </submittedName>
</protein>
<evidence type="ECO:0000313" key="3">
    <source>
        <dbReference type="Proteomes" id="UP001155586"/>
    </source>
</evidence>
<dbReference type="InterPro" id="IPR021370">
    <property type="entry name" value="DUF2987"/>
</dbReference>
<name>A0A9X3CGA7_9VIBR</name>
<feature type="signal peptide" evidence="1">
    <location>
        <begin position="1"/>
        <end position="26"/>
    </location>
</feature>
<feature type="chain" id="PRO_5040856776" evidence="1">
    <location>
        <begin position="27"/>
        <end position="222"/>
    </location>
</feature>
<dbReference type="Pfam" id="PF11205">
    <property type="entry name" value="DUF2987"/>
    <property type="match status" value="1"/>
</dbReference>
<proteinExistence type="predicted"/>
<evidence type="ECO:0000313" key="2">
    <source>
        <dbReference type="EMBL" id="MCW8335160.1"/>
    </source>
</evidence>
<keyword evidence="1" id="KW-0732">Signal</keyword>
<dbReference type="AlphaFoldDB" id="A0A9X3CGA7"/>
<comment type="caution">
    <text evidence="2">The sequence shown here is derived from an EMBL/GenBank/DDBJ whole genome shotgun (WGS) entry which is preliminary data.</text>
</comment>
<dbReference type="Proteomes" id="UP001155586">
    <property type="component" value="Unassembled WGS sequence"/>
</dbReference>
<sequence>MIIKKTLPAMLLAASVSLASAMPASAQEYMFTYSKLYTHMKQNAKEGHDDVKVGFFFLDPVSQQLCSIEKAWMEKEEHYEELKISPSNEVIVPLDSNLRSANPLVFVHTPDNQQCDFSMVVMTKEAMEGEVSYKQVESLLPQMQVMLEQLGGMFASWFTPDVTGVTLEFADNLNSSIKLSSGETKAIVDGKVQVALAELGEGGTMTLPEATIRVLPYIPKEN</sequence>
<accession>A0A9X3CGA7</accession>
<dbReference type="EMBL" id="JAKRRX010000096">
    <property type="protein sequence ID" value="MCW8335160.1"/>
    <property type="molecule type" value="Genomic_DNA"/>
</dbReference>